<dbReference type="Proteomes" id="UP000288127">
    <property type="component" value="Unassembled WGS sequence"/>
</dbReference>
<dbReference type="EMBL" id="PIPZ01000005">
    <property type="protein sequence ID" value="RUO58637.1"/>
    <property type="molecule type" value="Genomic_DNA"/>
</dbReference>
<evidence type="ECO:0000256" key="1">
    <source>
        <dbReference type="SAM" id="MobiDB-lite"/>
    </source>
</evidence>
<name>A0A432YCI6_9GAMM</name>
<dbReference type="RefSeq" id="WP_126760398.1">
    <property type="nucleotide sequence ID" value="NZ_PIPZ01000005.1"/>
</dbReference>
<feature type="region of interest" description="Disordered" evidence="1">
    <location>
        <begin position="45"/>
        <end position="69"/>
    </location>
</feature>
<evidence type="ECO:0000313" key="2">
    <source>
        <dbReference type="EMBL" id="RUO58637.1"/>
    </source>
</evidence>
<organism evidence="2 3">
    <name type="scientific">Pseudidiomarina marina</name>
    <dbReference type="NCBI Taxonomy" id="502366"/>
    <lineage>
        <taxon>Bacteria</taxon>
        <taxon>Pseudomonadati</taxon>
        <taxon>Pseudomonadota</taxon>
        <taxon>Gammaproteobacteria</taxon>
        <taxon>Alteromonadales</taxon>
        <taxon>Idiomarinaceae</taxon>
        <taxon>Pseudidiomarina</taxon>
    </lineage>
</organism>
<proteinExistence type="predicted"/>
<protein>
    <submittedName>
        <fullName evidence="2">Type II toxin-antitoxin system HicA family toxin</fullName>
    </submittedName>
</protein>
<sequence>MTRLEKLYQRMLATPTPCDVRHEELKIFLKSLGLVEVKRGKTSGSRIKFMDPQNPSRQIRLHKSHGDSPVDRGALKDVITRLRLMGFIE</sequence>
<dbReference type="AlphaFoldDB" id="A0A432YCI6"/>
<keyword evidence="3" id="KW-1185">Reference proteome</keyword>
<comment type="caution">
    <text evidence="2">The sequence shown here is derived from an EMBL/GenBank/DDBJ whole genome shotgun (WGS) entry which is preliminary data.</text>
</comment>
<gene>
    <name evidence="2" type="ORF">CWI76_10965</name>
</gene>
<accession>A0A432YCI6</accession>
<reference evidence="3" key="1">
    <citation type="journal article" date="2018" name="Front. Microbiol.">
        <title>Genome-Based Analysis Reveals the Taxonomy and Diversity of the Family Idiomarinaceae.</title>
        <authorList>
            <person name="Liu Y."/>
            <person name="Lai Q."/>
            <person name="Shao Z."/>
        </authorList>
    </citation>
    <scope>NUCLEOTIDE SEQUENCE [LARGE SCALE GENOMIC DNA]</scope>
    <source>
        <strain evidence="3">PIM1</strain>
    </source>
</reference>
<dbReference type="OrthoDB" id="73001at2"/>
<evidence type="ECO:0000313" key="3">
    <source>
        <dbReference type="Proteomes" id="UP000288127"/>
    </source>
</evidence>